<organism evidence="2 3">
    <name type="scientific">Austropuccinia psidii MF-1</name>
    <dbReference type="NCBI Taxonomy" id="1389203"/>
    <lineage>
        <taxon>Eukaryota</taxon>
        <taxon>Fungi</taxon>
        <taxon>Dikarya</taxon>
        <taxon>Basidiomycota</taxon>
        <taxon>Pucciniomycotina</taxon>
        <taxon>Pucciniomycetes</taxon>
        <taxon>Pucciniales</taxon>
        <taxon>Sphaerophragmiaceae</taxon>
        <taxon>Austropuccinia</taxon>
    </lineage>
</organism>
<dbReference type="Proteomes" id="UP000765509">
    <property type="component" value="Unassembled WGS sequence"/>
</dbReference>
<dbReference type="EMBL" id="AVOT02038967">
    <property type="protein sequence ID" value="MBW0533935.1"/>
    <property type="molecule type" value="Genomic_DNA"/>
</dbReference>
<evidence type="ECO:0000313" key="3">
    <source>
        <dbReference type="Proteomes" id="UP000765509"/>
    </source>
</evidence>
<accession>A0A9Q3IC86</accession>
<reference evidence="2" key="1">
    <citation type="submission" date="2021-03" db="EMBL/GenBank/DDBJ databases">
        <title>Draft genome sequence of rust myrtle Austropuccinia psidii MF-1, a brazilian biotype.</title>
        <authorList>
            <person name="Quecine M.C."/>
            <person name="Pachon D.M.R."/>
            <person name="Bonatelli M.L."/>
            <person name="Correr F.H."/>
            <person name="Franceschini L.M."/>
            <person name="Leite T.F."/>
            <person name="Margarido G.R.A."/>
            <person name="Almeida C.A."/>
            <person name="Ferrarezi J.A."/>
            <person name="Labate C.A."/>
        </authorList>
    </citation>
    <scope>NUCLEOTIDE SEQUENCE</scope>
    <source>
        <strain evidence="2">MF-1</strain>
    </source>
</reference>
<evidence type="ECO:0000313" key="2">
    <source>
        <dbReference type="EMBL" id="MBW0533935.1"/>
    </source>
</evidence>
<name>A0A9Q3IC86_9BASI</name>
<evidence type="ECO:0000256" key="1">
    <source>
        <dbReference type="SAM" id="MobiDB-lite"/>
    </source>
</evidence>
<dbReference type="AlphaFoldDB" id="A0A9Q3IC86"/>
<feature type="region of interest" description="Disordered" evidence="1">
    <location>
        <begin position="61"/>
        <end position="80"/>
    </location>
</feature>
<proteinExistence type="predicted"/>
<protein>
    <submittedName>
        <fullName evidence="2">Uncharacterized protein</fullName>
    </submittedName>
</protein>
<keyword evidence="3" id="KW-1185">Reference proteome</keyword>
<comment type="caution">
    <text evidence="2">The sequence shown here is derived from an EMBL/GenBank/DDBJ whole genome shotgun (WGS) entry which is preliminary data.</text>
</comment>
<gene>
    <name evidence="2" type="ORF">O181_073650</name>
</gene>
<sequence length="80" mass="9010">MPLALPSPLLTFPPTRLIFSTAYHPYAPTERSSYSSNTTTPASYSLWFTILMLLQHPQDMPTMLPPHLHAQPSAPPRNKH</sequence>